<keyword evidence="1" id="KW-1133">Transmembrane helix</keyword>
<proteinExistence type="predicted"/>
<dbReference type="EMBL" id="GG666640">
    <property type="protein sequence ID" value="EEN46732.1"/>
    <property type="molecule type" value="Genomic_DNA"/>
</dbReference>
<feature type="transmembrane region" description="Helical" evidence="1">
    <location>
        <begin position="157"/>
        <end position="179"/>
    </location>
</feature>
<evidence type="ECO:0000313" key="2">
    <source>
        <dbReference type="EMBL" id="EEN46732.1"/>
    </source>
</evidence>
<keyword evidence="1" id="KW-0472">Membrane</keyword>
<keyword evidence="1" id="KW-0812">Transmembrane</keyword>
<accession>C3ZL50</accession>
<gene>
    <name evidence="2" type="ORF">BRAFLDRAFT_89527</name>
</gene>
<dbReference type="AlphaFoldDB" id="C3ZL50"/>
<reference evidence="2" key="1">
    <citation type="journal article" date="2008" name="Nature">
        <title>The amphioxus genome and the evolution of the chordate karyotype.</title>
        <authorList>
            <consortium name="US DOE Joint Genome Institute (JGI-PGF)"/>
            <person name="Putnam N.H."/>
            <person name="Butts T."/>
            <person name="Ferrier D.E.K."/>
            <person name="Furlong R.F."/>
            <person name="Hellsten U."/>
            <person name="Kawashima T."/>
            <person name="Robinson-Rechavi M."/>
            <person name="Shoguchi E."/>
            <person name="Terry A."/>
            <person name="Yu J.-K."/>
            <person name="Benito-Gutierrez E.L."/>
            <person name="Dubchak I."/>
            <person name="Garcia-Fernandez J."/>
            <person name="Gibson-Brown J.J."/>
            <person name="Grigoriev I.V."/>
            <person name="Horton A.C."/>
            <person name="de Jong P.J."/>
            <person name="Jurka J."/>
            <person name="Kapitonov V.V."/>
            <person name="Kohara Y."/>
            <person name="Kuroki Y."/>
            <person name="Lindquist E."/>
            <person name="Lucas S."/>
            <person name="Osoegawa K."/>
            <person name="Pennacchio L.A."/>
            <person name="Salamov A.A."/>
            <person name="Satou Y."/>
            <person name="Sauka-Spengler T."/>
            <person name="Schmutz J."/>
            <person name="Shin-I T."/>
            <person name="Toyoda A."/>
            <person name="Bronner-Fraser M."/>
            <person name="Fujiyama A."/>
            <person name="Holland L.Z."/>
            <person name="Holland P.W.H."/>
            <person name="Satoh N."/>
            <person name="Rokhsar D.S."/>
        </authorList>
    </citation>
    <scope>NUCLEOTIDE SEQUENCE [LARGE SCALE GENOMIC DNA]</scope>
    <source>
        <strain evidence="2">S238N-H82</strain>
        <tissue evidence="2">Testes</tissue>
    </source>
</reference>
<protein>
    <submittedName>
        <fullName evidence="2">Uncharacterized protein</fullName>
    </submittedName>
</protein>
<organism>
    <name type="scientific">Branchiostoma floridae</name>
    <name type="common">Florida lancelet</name>
    <name type="synonym">Amphioxus</name>
    <dbReference type="NCBI Taxonomy" id="7739"/>
    <lineage>
        <taxon>Eukaryota</taxon>
        <taxon>Metazoa</taxon>
        <taxon>Chordata</taxon>
        <taxon>Cephalochordata</taxon>
        <taxon>Leptocardii</taxon>
        <taxon>Amphioxiformes</taxon>
        <taxon>Branchiostomatidae</taxon>
        <taxon>Branchiostoma</taxon>
    </lineage>
</organism>
<evidence type="ECO:0000256" key="1">
    <source>
        <dbReference type="SAM" id="Phobius"/>
    </source>
</evidence>
<sequence length="185" mass="21032">MKVCFQQAKQADTVSSFVCLVYLLEPSIENLMAFCAALLINYRWRHPRFSAVSATFLRGQTQKTVGRVYRNQRKMASVGDLWPPAGSKPAHKLGWSDGRLRLTVVRSVAVRRRSDSALGAVSILILHYPRRLVLILTMPRQARNINLILNQTQILHISAFMTVSMFRITIIILVVILYIKVRTVP</sequence>
<dbReference type="InParanoid" id="C3ZL50"/>
<name>C3ZL50_BRAFL</name>